<dbReference type="Gene3D" id="1.20.5.4770">
    <property type="match status" value="1"/>
</dbReference>
<organism evidence="1 2">
    <name type="scientific">Novosphingobium anseongense</name>
    <dbReference type="NCBI Taxonomy" id="3133436"/>
    <lineage>
        <taxon>Bacteria</taxon>
        <taxon>Pseudomonadati</taxon>
        <taxon>Pseudomonadota</taxon>
        <taxon>Alphaproteobacteria</taxon>
        <taxon>Sphingomonadales</taxon>
        <taxon>Sphingomonadaceae</taxon>
        <taxon>Novosphingobium</taxon>
    </lineage>
</organism>
<reference evidence="1 2" key="1">
    <citation type="submission" date="2024-03" db="EMBL/GenBank/DDBJ databases">
        <authorList>
            <person name="Jo J.-H."/>
        </authorList>
    </citation>
    <scope>NUCLEOTIDE SEQUENCE [LARGE SCALE GENOMIC DNA]</scope>
    <source>
        <strain evidence="1 2">PS1R-30</strain>
    </source>
</reference>
<dbReference type="Proteomes" id="UP001361239">
    <property type="component" value="Unassembled WGS sequence"/>
</dbReference>
<name>A0ABU8S3V2_9SPHN</name>
<evidence type="ECO:0000313" key="1">
    <source>
        <dbReference type="EMBL" id="MEJ5979642.1"/>
    </source>
</evidence>
<gene>
    <name evidence="1" type="ORF">WG901_23520</name>
</gene>
<proteinExistence type="predicted"/>
<keyword evidence="2" id="KW-1185">Reference proteome</keyword>
<sequence>MSRNQDGLRVATNVFEAALWKNSVRAACSCGQTACFQPHGLWNLCEKRGWSDEFRDLRPRLYCSRCWRERYRKVRPKTIEASDELPTIKLKMPDEREWKRALSRFRA</sequence>
<dbReference type="RefSeq" id="WP_339589579.1">
    <property type="nucleotide sequence ID" value="NZ_JBBHJZ010000010.1"/>
</dbReference>
<comment type="caution">
    <text evidence="1">The sequence shown here is derived from an EMBL/GenBank/DDBJ whole genome shotgun (WGS) entry which is preliminary data.</text>
</comment>
<accession>A0ABU8S3V2</accession>
<evidence type="ECO:0000313" key="2">
    <source>
        <dbReference type="Proteomes" id="UP001361239"/>
    </source>
</evidence>
<protein>
    <submittedName>
        <fullName evidence="1">Uncharacterized protein</fullName>
    </submittedName>
</protein>
<dbReference type="EMBL" id="JBBHJZ010000010">
    <property type="protein sequence ID" value="MEJ5979642.1"/>
    <property type="molecule type" value="Genomic_DNA"/>
</dbReference>